<dbReference type="Gene3D" id="3.40.525.10">
    <property type="entry name" value="CRAL-TRIO lipid binding domain"/>
    <property type="match status" value="1"/>
</dbReference>
<dbReference type="SUPFAM" id="SSF46938">
    <property type="entry name" value="CRAL/TRIO N-terminal domain"/>
    <property type="match status" value="1"/>
</dbReference>
<keyword evidence="1" id="KW-1185">Reference proteome</keyword>
<organism evidence="1 2">
    <name type="scientific">Heterorhabditis bacteriophora</name>
    <name type="common">Entomopathogenic nematode worm</name>
    <dbReference type="NCBI Taxonomy" id="37862"/>
    <lineage>
        <taxon>Eukaryota</taxon>
        <taxon>Metazoa</taxon>
        <taxon>Ecdysozoa</taxon>
        <taxon>Nematoda</taxon>
        <taxon>Chromadorea</taxon>
        <taxon>Rhabditida</taxon>
        <taxon>Rhabditina</taxon>
        <taxon>Rhabditomorpha</taxon>
        <taxon>Strongyloidea</taxon>
        <taxon>Heterorhabditidae</taxon>
        <taxon>Heterorhabditis</taxon>
    </lineage>
</organism>
<proteinExistence type="predicted"/>
<dbReference type="PANTHER" id="PTHR46384">
    <property type="entry name" value="MOTILE SPERM DOMAIN-CONTAINING PROTEIN 2"/>
    <property type="match status" value="1"/>
</dbReference>
<evidence type="ECO:0000313" key="1">
    <source>
        <dbReference type="Proteomes" id="UP000095283"/>
    </source>
</evidence>
<dbReference type="GO" id="GO:0012505">
    <property type="term" value="C:endomembrane system"/>
    <property type="evidence" value="ECO:0007669"/>
    <property type="project" value="TreeGrafter"/>
</dbReference>
<dbReference type="InterPro" id="IPR036865">
    <property type="entry name" value="CRAL-TRIO_dom_sf"/>
</dbReference>
<dbReference type="GO" id="GO:0140284">
    <property type="term" value="C:endoplasmic reticulum-endosome membrane contact site"/>
    <property type="evidence" value="ECO:0007669"/>
    <property type="project" value="TreeGrafter"/>
</dbReference>
<reference evidence="2" key="1">
    <citation type="submission" date="2016-11" db="UniProtKB">
        <authorList>
            <consortium name="WormBaseParasite"/>
        </authorList>
    </citation>
    <scope>IDENTIFICATION</scope>
</reference>
<dbReference type="Proteomes" id="UP000095283">
    <property type="component" value="Unplaced"/>
</dbReference>
<dbReference type="InterPro" id="IPR036273">
    <property type="entry name" value="CRAL/TRIO_N_dom_sf"/>
</dbReference>
<dbReference type="WBParaSite" id="Hba_19865">
    <property type="protein sequence ID" value="Hba_19865"/>
    <property type="gene ID" value="Hba_19865"/>
</dbReference>
<evidence type="ECO:0000313" key="2">
    <source>
        <dbReference type="WBParaSite" id="Hba_19865"/>
    </source>
</evidence>
<name>A0A1I7XQU6_HETBA</name>
<dbReference type="AlphaFoldDB" id="A0A1I7XQU6"/>
<dbReference type="PANTHER" id="PTHR46384:SF1">
    <property type="entry name" value="MOTILE SPERM DOMAIN-CONTAINING PROTEIN 2"/>
    <property type="match status" value="1"/>
</dbReference>
<dbReference type="InterPro" id="IPR053012">
    <property type="entry name" value="ER-organelle_contact"/>
</dbReference>
<protein>
    <submittedName>
        <fullName evidence="2">CRAL-TRIO domain-containing protein</fullName>
    </submittedName>
</protein>
<sequence length="179" mass="21037">MSTTRSLRRCSSISTESTTNSLSIQELRNRIFLSDLHRIKNEDWWLDAFLQSYDYDVDITFAVIAECIRWRNNFNVENISILALKPLLDRQLMYIHGHDVEGNSILFINFIHYKNGDSGFENLFVFWIERHYMETKGAQLTVVKSWLDSGHPQIYQTKRESISQFVDVKFLQLHQGGNV</sequence>
<accession>A0A1I7XQU6</accession>